<dbReference type="GO" id="GO:0006900">
    <property type="term" value="P:vesicle budding from membrane"/>
    <property type="evidence" value="ECO:0007669"/>
    <property type="project" value="TreeGrafter"/>
</dbReference>
<evidence type="ECO:0000256" key="2">
    <source>
        <dbReference type="ARBA" id="ARBA00004555"/>
    </source>
</evidence>
<feature type="compositionally biased region" description="Low complexity" evidence="9">
    <location>
        <begin position="309"/>
        <end position="321"/>
    </location>
</feature>
<dbReference type="PANTHER" id="PTHR22951">
    <property type="entry name" value="CLATHRIN ASSEMBLY PROTEIN"/>
    <property type="match status" value="1"/>
</dbReference>
<evidence type="ECO:0000313" key="11">
    <source>
        <dbReference type="EMBL" id="CAI9785512.1"/>
    </source>
</evidence>
<dbReference type="InterPro" id="IPR013809">
    <property type="entry name" value="ENTH"/>
</dbReference>
<comment type="subcellular location">
    <subcellularLocation>
        <location evidence="1">Cytoplasmic vesicle</location>
        <location evidence="1">Clathrin-coated vesicle</location>
    </subcellularLocation>
    <subcellularLocation>
        <location evidence="2">Golgi apparatus</location>
    </subcellularLocation>
    <subcellularLocation>
        <location evidence="3">Membrane</location>
        <location evidence="3">Clathrin-coated pit</location>
    </subcellularLocation>
</comment>
<evidence type="ECO:0000256" key="9">
    <source>
        <dbReference type="SAM" id="MobiDB-lite"/>
    </source>
</evidence>
<organism evidence="11 12">
    <name type="scientific">Fraxinus pennsylvanica</name>
    <dbReference type="NCBI Taxonomy" id="56036"/>
    <lineage>
        <taxon>Eukaryota</taxon>
        <taxon>Viridiplantae</taxon>
        <taxon>Streptophyta</taxon>
        <taxon>Embryophyta</taxon>
        <taxon>Tracheophyta</taxon>
        <taxon>Spermatophyta</taxon>
        <taxon>Magnoliopsida</taxon>
        <taxon>eudicotyledons</taxon>
        <taxon>Gunneridae</taxon>
        <taxon>Pentapetalae</taxon>
        <taxon>asterids</taxon>
        <taxon>lamiids</taxon>
        <taxon>Lamiales</taxon>
        <taxon>Oleaceae</taxon>
        <taxon>Oleeae</taxon>
        <taxon>Fraxinus</taxon>
    </lineage>
</organism>
<dbReference type="InterPro" id="IPR048050">
    <property type="entry name" value="ANTH_N_plant"/>
</dbReference>
<evidence type="ECO:0000256" key="5">
    <source>
        <dbReference type="ARBA" id="ARBA00023034"/>
    </source>
</evidence>
<protein>
    <recommendedName>
        <fullName evidence="10">ENTH domain-containing protein</fullName>
    </recommendedName>
</protein>
<feature type="domain" description="ENTH" evidence="10">
    <location>
        <begin position="24"/>
        <end position="162"/>
    </location>
</feature>
<evidence type="ECO:0000256" key="1">
    <source>
        <dbReference type="ARBA" id="ARBA00004132"/>
    </source>
</evidence>
<dbReference type="Pfam" id="PF07651">
    <property type="entry name" value="ANTH"/>
    <property type="match status" value="1"/>
</dbReference>
<keyword evidence="7" id="KW-0168">Coated pit</keyword>
<dbReference type="CDD" id="cd16987">
    <property type="entry name" value="ANTH_N_AP180_plant"/>
    <property type="match status" value="1"/>
</dbReference>
<keyword evidence="4" id="KW-0254">Endocytosis</keyword>
<keyword evidence="5" id="KW-0333">Golgi apparatus</keyword>
<dbReference type="Gene3D" id="1.25.40.90">
    <property type="match status" value="1"/>
</dbReference>
<proteinExistence type="predicted"/>
<accession>A0AAD2AI50</accession>
<gene>
    <name evidence="11" type="ORF">FPE_LOCUS32942</name>
</gene>
<dbReference type="GO" id="GO:0048268">
    <property type="term" value="P:clathrin coat assembly"/>
    <property type="evidence" value="ECO:0007669"/>
    <property type="project" value="InterPro"/>
</dbReference>
<dbReference type="GO" id="GO:0005905">
    <property type="term" value="C:clathrin-coated pit"/>
    <property type="evidence" value="ECO:0007669"/>
    <property type="project" value="UniProtKB-SubCell"/>
</dbReference>
<evidence type="ECO:0000313" key="12">
    <source>
        <dbReference type="Proteomes" id="UP000834106"/>
    </source>
</evidence>
<dbReference type="GO" id="GO:0032050">
    <property type="term" value="F:clathrin heavy chain binding"/>
    <property type="evidence" value="ECO:0007669"/>
    <property type="project" value="TreeGrafter"/>
</dbReference>
<keyword evidence="8" id="KW-0968">Cytoplasmic vesicle</keyword>
<dbReference type="EMBL" id="OU503056">
    <property type="protein sequence ID" value="CAI9785512.1"/>
    <property type="molecule type" value="Genomic_DNA"/>
</dbReference>
<dbReference type="InterPro" id="IPR011417">
    <property type="entry name" value="ANTH_dom"/>
</dbReference>
<dbReference type="GO" id="GO:0005545">
    <property type="term" value="F:1-phosphatidylinositol binding"/>
    <property type="evidence" value="ECO:0007669"/>
    <property type="project" value="InterPro"/>
</dbReference>
<keyword evidence="12" id="KW-1185">Reference proteome</keyword>
<sequence>MQKRIRRIFSCAKEKASVSYAKIATNGGFCDIDFIIVKATSPEDLPLPDRYVLELLKIFSVSPSSCQAFLLSFTRRFGKTESWRVALKCLVLLHRLLRSVPDTSPFHADLLWARANGLLSLNPCDFRDISSSSSEDYTAFIRSYAHLLDEALNCVSVESKEIYVQEYESYQEKMEDLGRMVEILPQLQTLIDRVISCWPTGSAARSFIVQSAMKYVVRDSFTCYTTYRKEIVKVLDNLIQLPYRNSVAAFSIYKKAANQADQLSEFYDWCKSMGFCGFYEYPFVDRIPEIQIRALESFLDGMWQLTDQSSSSTVSPLESTLMSPTLTEDDSDKQLVIRPASGATSNSAKVEEKVAVEEKTKGVEMEPLIQWTVDDNVDWEDLLEASINTSQSITSRNGYFHPHGYAQGNSLADGFVGQPNGWQMQPKTEIIERGEENKTELGRELGIFTTSFLMLLSTAYFDYYLRFIRFLGVLAPYSKTLGMSRIQGP</sequence>
<evidence type="ECO:0000256" key="8">
    <source>
        <dbReference type="ARBA" id="ARBA00023329"/>
    </source>
</evidence>
<dbReference type="InterPro" id="IPR045192">
    <property type="entry name" value="AP180-like"/>
</dbReference>
<dbReference type="GO" id="GO:0005794">
    <property type="term" value="C:Golgi apparatus"/>
    <property type="evidence" value="ECO:0007669"/>
    <property type="project" value="UniProtKB-SubCell"/>
</dbReference>
<evidence type="ECO:0000256" key="3">
    <source>
        <dbReference type="ARBA" id="ARBA00004600"/>
    </source>
</evidence>
<dbReference type="Gene3D" id="1.20.58.150">
    <property type="entry name" value="ANTH domain"/>
    <property type="match status" value="1"/>
</dbReference>
<evidence type="ECO:0000256" key="4">
    <source>
        <dbReference type="ARBA" id="ARBA00022583"/>
    </source>
</evidence>
<dbReference type="InterPro" id="IPR014712">
    <property type="entry name" value="ANTH_dom_sf"/>
</dbReference>
<evidence type="ECO:0000259" key="10">
    <source>
        <dbReference type="PROSITE" id="PS50942"/>
    </source>
</evidence>
<dbReference type="AlphaFoldDB" id="A0AAD2AI50"/>
<dbReference type="GO" id="GO:0030136">
    <property type="term" value="C:clathrin-coated vesicle"/>
    <property type="evidence" value="ECO:0007669"/>
    <property type="project" value="UniProtKB-SubCell"/>
</dbReference>
<dbReference type="PROSITE" id="PS50942">
    <property type="entry name" value="ENTH"/>
    <property type="match status" value="1"/>
</dbReference>
<dbReference type="GO" id="GO:0000149">
    <property type="term" value="F:SNARE binding"/>
    <property type="evidence" value="ECO:0007669"/>
    <property type="project" value="TreeGrafter"/>
</dbReference>
<dbReference type="GO" id="GO:0005546">
    <property type="term" value="F:phosphatidylinositol-4,5-bisphosphate binding"/>
    <property type="evidence" value="ECO:0007669"/>
    <property type="project" value="TreeGrafter"/>
</dbReference>
<dbReference type="Proteomes" id="UP000834106">
    <property type="component" value="Chromosome 21"/>
</dbReference>
<keyword evidence="6" id="KW-0472">Membrane</keyword>
<dbReference type="GO" id="GO:0072583">
    <property type="term" value="P:clathrin-dependent endocytosis"/>
    <property type="evidence" value="ECO:0007669"/>
    <property type="project" value="InterPro"/>
</dbReference>
<dbReference type="SMART" id="SM00273">
    <property type="entry name" value="ENTH"/>
    <property type="match status" value="1"/>
</dbReference>
<dbReference type="SUPFAM" id="SSF48464">
    <property type="entry name" value="ENTH/VHS domain"/>
    <property type="match status" value="1"/>
</dbReference>
<dbReference type="PANTHER" id="PTHR22951:SF22">
    <property type="entry name" value="ENTH DOMAIN-CONTAINING PROTEIN"/>
    <property type="match status" value="1"/>
</dbReference>
<name>A0AAD2AI50_9LAMI</name>
<dbReference type="FunFam" id="1.20.58.150:FF:000005">
    <property type="entry name" value="putative clathrin assembly protein At2g25430"/>
    <property type="match status" value="1"/>
</dbReference>
<evidence type="ECO:0000256" key="6">
    <source>
        <dbReference type="ARBA" id="ARBA00023136"/>
    </source>
</evidence>
<feature type="region of interest" description="Disordered" evidence="9">
    <location>
        <begin position="309"/>
        <end position="328"/>
    </location>
</feature>
<evidence type="ECO:0000256" key="7">
    <source>
        <dbReference type="ARBA" id="ARBA00023176"/>
    </source>
</evidence>
<dbReference type="SUPFAM" id="SSF89009">
    <property type="entry name" value="GAT-like domain"/>
    <property type="match status" value="1"/>
</dbReference>
<reference evidence="11" key="1">
    <citation type="submission" date="2023-05" db="EMBL/GenBank/DDBJ databases">
        <authorList>
            <person name="Huff M."/>
        </authorList>
    </citation>
    <scope>NUCLEOTIDE SEQUENCE</scope>
</reference>
<dbReference type="InterPro" id="IPR008942">
    <property type="entry name" value="ENTH_VHS"/>
</dbReference>